<dbReference type="Proteomes" id="UP000288805">
    <property type="component" value="Unassembled WGS sequence"/>
</dbReference>
<proteinExistence type="predicted"/>
<comment type="caution">
    <text evidence="1">The sequence shown here is derived from an EMBL/GenBank/DDBJ whole genome shotgun (WGS) entry which is preliminary data.</text>
</comment>
<reference evidence="1 2" key="1">
    <citation type="journal article" date="2018" name="PLoS Genet.">
        <title>Population sequencing reveals clonal diversity and ancestral inbreeding in the grapevine cultivar Chardonnay.</title>
        <authorList>
            <person name="Roach M.J."/>
            <person name="Johnson D.L."/>
            <person name="Bohlmann J."/>
            <person name="van Vuuren H.J."/>
            <person name="Jones S.J."/>
            <person name="Pretorius I.S."/>
            <person name="Schmidt S.A."/>
            <person name="Borneman A.R."/>
        </authorList>
    </citation>
    <scope>NUCLEOTIDE SEQUENCE [LARGE SCALE GENOMIC DNA]</scope>
    <source>
        <strain evidence="2">cv. Chardonnay</strain>
        <tissue evidence="1">Leaf</tissue>
    </source>
</reference>
<dbReference type="EMBL" id="QGNW01002239">
    <property type="protein sequence ID" value="RVW22306.1"/>
    <property type="molecule type" value="Genomic_DNA"/>
</dbReference>
<evidence type="ECO:0000313" key="2">
    <source>
        <dbReference type="Proteomes" id="UP000288805"/>
    </source>
</evidence>
<sequence length="174" mass="18117">MESSSKSSSSKRRRSVSVRRLSRTAIRKWRAEADGLGFRPSALLGFFSSPGNLNFPILARSKEATVAPHGTTAGAAVNGVSAVPAVPVVPPVPAAVIDPVPLMAPPAGLGQVSSSCNAIPASGTTGLECLGGFMAGVMADDGCELELFPRAYANMPFTSLLMESSRVEDNDFFF</sequence>
<evidence type="ECO:0000313" key="1">
    <source>
        <dbReference type="EMBL" id="RVW22306.1"/>
    </source>
</evidence>
<protein>
    <submittedName>
        <fullName evidence="1">Uncharacterized protein</fullName>
    </submittedName>
</protein>
<dbReference type="AlphaFoldDB" id="A0A438CGJ2"/>
<name>A0A438CGJ2_VITVI</name>
<accession>A0A438CGJ2</accession>
<gene>
    <name evidence="1" type="ORF">CK203_101865</name>
</gene>
<organism evidence="1 2">
    <name type="scientific">Vitis vinifera</name>
    <name type="common">Grape</name>
    <dbReference type="NCBI Taxonomy" id="29760"/>
    <lineage>
        <taxon>Eukaryota</taxon>
        <taxon>Viridiplantae</taxon>
        <taxon>Streptophyta</taxon>
        <taxon>Embryophyta</taxon>
        <taxon>Tracheophyta</taxon>
        <taxon>Spermatophyta</taxon>
        <taxon>Magnoliopsida</taxon>
        <taxon>eudicotyledons</taxon>
        <taxon>Gunneridae</taxon>
        <taxon>Pentapetalae</taxon>
        <taxon>rosids</taxon>
        <taxon>Vitales</taxon>
        <taxon>Vitaceae</taxon>
        <taxon>Viteae</taxon>
        <taxon>Vitis</taxon>
    </lineage>
</organism>